<keyword evidence="3" id="KW-1003">Cell membrane</keyword>
<dbReference type="GO" id="GO:0004222">
    <property type="term" value="F:metalloendopeptidase activity"/>
    <property type="evidence" value="ECO:0007669"/>
    <property type="project" value="InterPro"/>
</dbReference>
<evidence type="ECO:0000256" key="3">
    <source>
        <dbReference type="ARBA" id="ARBA00022475"/>
    </source>
</evidence>
<dbReference type="PANTHER" id="PTHR43221">
    <property type="entry name" value="PROTEASE HTPX"/>
    <property type="match status" value="1"/>
</dbReference>
<evidence type="ECO:0000256" key="8">
    <source>
        <dbReference type="ARBA" id="ARBA00022833"/>
    </source>
</evidence>
<accession>A0A0K0XZL9</accession>
<evidence type="ECO:0000256" key="6">
    <source>
        <dbReference type="ARBA" id="ARBA00022723"/>
    </source>
</evidence>
<name>A0A0K0XZL9_9GAMM</name>
<evidence type="ECO:0000256" key="1">
    <source>
        <dbReference type="ARBA" id="ARBA00001947"/>
    </source>
</evidence>
<dbReference type="PANTHER" id="PTHR43221:SF1">
    <property type="entry name" value="PROTEASE HTPX"/>
    <property type="match status" value="1"/>
</dbReference>
<keyword evidence="10" id="KW-0482">Metalloprotease</keyword>
<dbReference type="PATRIC" id="fig|1579979.3.peg.2838"/>
<comment type="cofactor">
    <cofactor evidence="1">
        <name>Zn(2+)</name>
        <dbReference type="ChEBI" id="CHEBI:29105"/>
    </cofactor>
</comment>
<dbReference type="Gene3D" id="3.30.2010.10">
    <property type="entry name" value="Metalloproteases ('zincins'), catalytic domain"/>
    <property type="match status" value="1"/>
</dbReference>
<evidence type="ECO:0000256" key="5">
    <source>
        <dbReference type="ARBA" id="ARBA00022692"/>
    </source>
</evidence>
<keyword evidence="4" id="KW-0645">Protease</keyword>
<dbReference type="GO" id="GO:0005886">
    <property type="term" value="C:plasma membrane"/>
    <property type="evidence" value="ECO:0007669"/>
    <property type="project" value="UniProtKB-SubCell"/>
</dbReference>
<evidence type="ECO:0000256" key="10">
    <source>
        <dbReference type="ARBA" id="ARBA00023049"/>
    </source>
</evidence>
<keyword evidence="9" id="KW-1133">Transmembrane helix</keyword>
<keyword evidence="11" id="KW-0472">Membrane</keyword>
<dbReference type="CDD" id="cd07340">
    <property type="entry name" value="M48B_Htpx_like"/>
    <property type="match status" value="1"/>
</dbReference>
<keyword evidence="6" id="KW-0479">Metal-binding</keyword>
<evidence type="ECO:0000256" key="7">
    <source>
        <dbReference type="ARBA" id="ARBA00022801"/>
    </source>
</evidence>
<dbReference type="EMBL" id="CP012154">
    <property type="protein sequence ID" value="AKS43133.1"/>
    <property type="molecule type" value="Genomic_DNA"/>
</dbReference>
<keyword evidence="7" id="KW-0378">Hydrolase</keyword>
<evidence type="ECO:0000313" key="12">
    <source>
        <dbReference type="EMBL" id="AKS43133.1"/>
    </source>
</evidence>
<gene>
    <name evidence="12" type="ORF">WM2015_2776</name>
</gene>
<proteinExistence type="predicted"/>
<dbReference type="RefSeq" id="WP_049726642.1">
    <property type="nucleotide sequence ID" value="NZ_CP012154.1"/>
</dbReference>
<comment type="subcellular location">
    <subcellularLocation>
        <location evidence="2">Cell membrane</location>
        <topology evidence="2">Multi-pass membrane protein</topology>
    </subcellularLocation>
</comment>
<keyword evidence="13" id="KW-1185">Reference proteome</keyword>
<dbReference type="KEGG" id="wma:WM2015_2776"/>
<organism evidence="12 13">
    <name type="scientific">Wenzhouxiangella marina</name>
    <dbReference type="NCBI Taxonomy" id="1579979"/>
    <lineage>
        <taxon>Bacteria</taxon>
        <taxon>Pseudomonadati</taxon>
        <taxon>Pseudomonadota</taxon>
        <taxon>Gammaproteobacteria</taxon>
        <taxon>Chromatiales</taxon>
        <taxon>Wenzhouxiangellaceae</taxon>
        <taxon>Wenzhouxiangella</taxon>
    </lineage>
</organism>
<dbReference type="OrthoDB" id="15218at2"/>
<reference evidence="12 13" key="1">
    <citation type="submission" date="2015-07" db="EMBL/GenBank/DDBJ databases">
        <authorList>
            <person name="Noorani M."/>
        </authorList>
    </citation>
    <scope>NUCLEOTIDE SEQUENCE [LARGE SCALE GENOMIC DNA]</scope>
    <source>
        <strain evidence="12 13">KCTC 42284</strain>
    </source>
</reference>
<dbReference type="GO" id="GO:0006508">
    <property type="term" value="P:proteolysis"/>
    <property type="evidence" value="ECO:0007669"/>
    <property type="project" value="UniProtKB-KW"/>
</dbReference>
<dbReference type="InterPro" id="IPR029024">
    <property type="entry name" value="TerB-like"/>
</dbReference>
<evidence type="ECO:0000256" key="4">
    <source>
        <dbReference type="ARBA" id="ARBA00022670"/>
    </source>
</evidence>
<dbReference type="GO" id="GO:0046872">
    <property type="term" value="F:metal ion binding"/>
    <property type="evidence" value="ECO:0007669"/>
    <property type="project" value="UniProtKB-KW"/>
</dbReference>
<dbReference type="InterPro" id="IPR001915">
    <property type="entry name" value="Peptidase_M48"/>
</dbReference>
<dbReference type="SUPFAM" id="SSF158682">
    <property type="entry name" value="TerB-like"/>
    <property type="match status" value="1"/>
</dbReference>
<dbReference type="InterPro" id="IPR050083">
    <property type="entry name" value="HtpX_protease"/>
</dbReference>
<evidence type="ECO:0000313" key="13">
    <source>
        <dbReference type="Proteomes" id="UP000066624"/>
    </source>
</evidence>
<evidence type="ECO:0000256" key="11">
    <source>
        <dbReference type="ARBA" id="ARBA00023136"/>
    </source>
</evidence>
<keyword evidence="8" id="KW-0862">Zinc</keyword>
<dbReference type="STRING" id="1579979.WM2015_2776"/>
<sequence length="655" mass="71571">MNFFEHQDKARRQTRWLVFLFSLAVLGIIVAVNAIVLSLFGVQWAVSGRSLTQWLAANVSIIAAATLITASVIVLASLFRTLQLRGGGGEIARELGGTLIEPDTRDPLRRRLRNVVEEMAIASGIPVPEIYVLEHEQGINAFAAGFNTTDAAVAVTRGALEALNRDELQGVIAHEFSHIFNGDTRLNIRLIGFLFGILVIAIIGRKLLRVSSFARDSRNAAPAVLIGLAVVVIGYVGLFFGRWIKAAVSRQREYLADASAVQFTRHPDGIAGALKKIGASYAGSYLTTDAEEVGHMLFGRGMGYQMFATHPPLEDRIRAIDPGFDPSEFQEIAKQMDRHAQMKQARAENRRASGEGAEAGASRGPGGLPLDPTQLAEQIGQPELSHVLMAAAVAASMPKVLEKAAHSDEWAQEVICALLLDKDPEVRENQLLSVAKGLGSESESQVRALYEVIPQLRPNQRLPLMEMAFPVLRRRPPAELVRFMSLLDELIHADGRIDVFEYALARLTARQIQDVLQPSKRVGTGSARLQKHQEEARDLLAILARHGHAEDEAEALSAFQAGCGEMFGPRPESLPHLEDWPDRLDRALKALDSLRPRDKQALMGALVRVVMHDHSVTTEEFELVRVICGALHVPLPVLDGSASSESGEAALSRPE</sequence>
<dbReference type="AlphaFoldDB" id="A0A0K0XZL9"/>
<evidence type="ECO:0000256" key="9">
    <source>
        <dbReference type="ARBA" id="ARBA00022989"/>
    </source>
</evidence>
<dbReference type="Proteomes" id="UP000066624">
    <property type="component" value="Chromosome"/>
</dbReference>
<protein>
    <submittedName>
        <fullName evidence="12">Uncharacterized protein</fullName>
    </submittedName>
</protein>
<keyword evidence="5" id="KW-0812">Transmembrane</keyword>
<evidence type="ECO:0000256" key="2">
    <source>
        <dbReference type="ARBA" id="ARBA00004651"/>
    </source>
</evidence>
<dbReference type="Pfam" id="PF01435">
    <property type="entry name" value="Peptidase_M48"/>
    <property type="match status" value="1"/>
</dbReference>